<feature type="transmembrane region" description="Helical" evidence="1">
    <location>
        <begin position="58"/>
        <end position="75"/>
    </location>
</feature>
<keyword evidence="1" id="KW-0472">Membrane</keyword>
<evidence type="ECO:0000313" key="3">
    <source>
        <dbReference type="Proteomes" id="UP000526307"/>
    </source>
</evidence>
<gene>
    <name evidence="2" type="ORF">HW270_03540</name>
</gene>
<keyword evidence="1" id="KW-1133">Transmembrane helix</keyword>
<name>A0A7Y8VRD5_9FIRM</name>
<dbReference type="AlphaFoldDB" id="A0A7Y8VRD5"/>
<reference evidence="2 3" key="1">
    <citation type="submission" date="2020-06" db="EMBL/GenBank/DDBJ databases">
        <title>Mogibacterium timidum strain W9173 genomic sequence.</title>
        <authorList>
            <person name="Wade W.G."/>
            <person name="Johnston C.D."/>
            <person name="Chen T."/>
            <person name="Dewhirst F.E."/>
        </authorList>
    </citation>
    <scope>NUCLEOTIDE SEQUENCE [LARGE SCALE GENOMIC DNA]</scope>
    <source>
        <strain evidence="2 3">W9173</strain>
    </source>
</reference>
<proteinExistence type="predicted"/>
<feature type="transmembrane region" description="Helical" evidence="1">
    <location>
        <begin position="31"/>
        <end position="51"/>
    </location>
</feature>
<comment type="caution">
    <text evidence="2">The sequence shown here is derived from an EMBL/GenBank/DDBJ whole genome shotgun (WGS) entry which is preliminary data.</text>
</comment>
<evidence type="ECO:0000313" key="2">
    <source>
        <dbReference type="EMBL" id="NWO23154.1"/>
    </source>
</evidence>
<dbReference type="RefSeq" id="WP_178978341.1">
    <property type="nucleotide sequence ID" value="NZ_JABXYR010000001.1"/>
</dbReference>
<protein>
    <submittedName>
        <fullName evidence="2">Uncharacterized protein</fullName>
    </submittedName>
</protein>
<keyword evidence="3" id="KW-1185">Reference proteome</keyword>
<sequence>MLIKIVALMLLGVIALVQHYRGNIIAANWLYLVFDVGLIYLIIIPLLDLFIGHRQGMYIAATILLAIVIVTDMEVRNG</sequence>
<evidence type="ECO:0000256" key="1">
    <source>
        <dbReference type="SAM" id="Phobius"/>
    </source>
</evidence>
<organism evidence="2 3">
    <name type="scientific">Mogibacterium timidum</name>
    <dbReference type="NCBI Taxonomy" id="35519"/>
    <lineage>
        <taxon>Bacteria</taxon>
        <taxon>Bacillati</taxon>
        <taxon>Bacillota</taxon>
        <taxon>Clostridia</taxon>
        <taxon>Peptostreptococcales</taxon>
        <taxon>Anaerovoracaceae</taxon>
        <taxon>Mogibacterium</taxon>
    </lineage>
</organism>
<dbReference type="Proteomes" id="UP000526307">
    <property type="component" value="Unassembled WGS sequence"/>
</dbReference>
<keyword evidence="1" id="KW-0812">Transmembrane</keyword>
<dbReference type="EMBL" id="JABXYR010000001">
    <property type="protein sequence ID" value="NWO23154.1"/>
    <property type="molecule type" value="Genomic_DNA"/>
</dbReference>
<accession>A0A7Y8VRD5</accession>